<dbReference type="AlphaFoldDB" id="M2SZD2"/>
<organism evidence="1 2">
    <name type="scientific">Cochliobolus heterostrophus (strain C5 / ATCC 48332 / race O)</name>
    <name type="common">Southern corn leaf blight fungus</name>
    <name type="synonym">Bipolaris maydis</name>
    <dbReference type="NCBI Taxonomy" id="701091"/>
    <lineage>
        <taxon>Eukaryota</taxon>
        <taxon>Fungi</taxon>
        <taxon>Dikarya</taxon>
        <taxon>Ascomycota</taxon>
        <taxon>Pezizomycotina</taxon>
        <taxon>Dothideomycetes</taxon>
        <taxon>Pleosporomycetidae</taxon>
        <taxon>Pleosporales</taxon>
        <taxon>Pleosporineae</taxon>
        <taxon>Pleosporaceae</taxon>
        <taxon>Bipolaris</taxon>
    </lineage>
</organism>
<dbReference type="EMBL" id="KB445578">
    <property type="protein sequence ID" value="EMD90735.1"/>
    <property type="molecule type" value="Genomic_DNA"/>
</dbReference>
<feature type="non-terminal residue" evidence="1">
    <location>
        <position position="1"/>
    </location>
</feature>
<gene>
    <name evidence="1" type="ORF">COCHEDRAFT_1106557</name>
</gene>
<name>M2SZD2_COCH5</name>
<reference evidence="1 2" key="1">
    <citation type="journal article" date="2012" name="PLoS Pathog.">
        <title>Diverse lifestyles and strategies of plant pathogenesis encoded in the genomes of eighteen Dothideomycetes fungi.</title>
        <authorList>
            <person name="Ohm R.A."/>
            <person name="Feau N."/>
            <person name="Henrissat B."/>
            <person name="Schoch C.L."/>
            <person name="Horwitz B.A."/>
            <person name="Barry K.W."/>
            <person name="Condon B.J."/>
            <person name="Copeland A.C."/>
            <person name="Dhillon B."/>
            <person name="Glaser F."/>
            <person name="Hesse C.N."/>
            <person name="Kosti I."/>
            <person name="LaButti K."/>
            <person name="Lindquist E.A."/>
            <person name="Lucas S."/>
            <person name="Salamov A.A."/>
            <person name="Bradshaw R.E."/>
            <person name="Ciuffetti L."/>
            <person name="Hamelin R.C."/>
            <person name="Kema G.H.J."/>
            <person name="Lawrence C."/>
            <person name="Scott J.A."/>
            <person name="Spatafora J.W."/>
            <person name="Turgeon B.G."/>
            <person name="de Wit P.J.G.M."/>
            <person name="Zhong S."/>
            <person name="Goodwin S.B."/>
            <person name="Grigoriev I.V."/>
        </authorList>
    </citation>
    <scope>NUCLEOTIDE SEQUENCE [LARGE SCALE GENOMIC DNA]</scope>
    <source>
        <strain evidence="2">C5 / ATCC 48332 / race O</strain>
    </source>
</reference>
<dbReference type="OrthoDB" id="3695292at2759"/>
<evidence type="ECO:0000313" key="1">
    <source>
        <dbReference type="EMBL" id="EMD90735.1"/>
    </source>
</evidence>
<protein>
    <submittedName>
        <fullName evidence="1">Uncharacterized protein</fullName>
    </submittedName>
</protein>
<keyword evidence="2" id="KW-1185">Reference proteome</keyword>
<proteinExistence type="predicted"/>
<dbReference type="Proteomes" id="UP000016936">
    <property type="component" value="Unassembled WGS sequence"/>
</dbReference>
<dbReference type="HOGENOM" id="CLU_189565_2_0_1"/>
<accession>M2SZD2</accession>
<sequence>FRHTSTYDQSFLKASLPVRSAVIKQENGGLVVRWVTTSESPLSYVFLRL</sequence>
<evidence type="ECO:0000313" key="2">
    <source>
        <dbReference type="Proteomes" id="UP000016936"/>
    </source>
</evidence>
<reference evidence="2" key="2">
    <citation type="journal article" date="2013" name="PLoS Genet.">
        <title>Comparative genome structure, secondary metabolite, and effector coding capacity across Cochliobolus pathogens.</title>
        <authorList>
            <person name="Condon B.J."/>
            <person name="Leng Y."/>
            <person name="Wu D."/>
            <person name="Bushley K.E."/>
            <person name="Ohm R.A."/>
            <person name="Otillar R."/>
            <person name="Martin J."/>
            <person name="Schackwitz W."/>
            <person name="Grimwood J."/>
            <person name="MohdZainudin N."/>
            <person name="Xue C."/>
            <person name="Wang R."/>
            <person name="Manning V.A."/>
            <person name="Dhillon B."/>
            <person name="Tu Z.J."/>
            <person name="Steffenson B.J."/>
            <person name="Salamov A."/>
            <person name="Sun H."/>
            <person name="Lowry S."/>
            <person name="LaButti K."/>
            <person name="Han J."/>
            <person name="Copeland A."/>
            <person name="Lindquist E."/>
            <person name="Barry K."/>
            <person name="Schmutz J."/>
            <person name="Baker S.E."/>
            <person name="Ciuffetti L.M."/>
            <person name="Grigoriev I.V."/>
            <person name="Zhong S."/>
            <person name="Turgeon B.G."/>
        </authorList>
    </citation>
    <scope>NUCLEOTIDE SEQUENCE [LARGE SCALE GENOMIC DNA]</scope>
    <source>
        <strain evidence="2">C5 / ATCC 48332 / race O</strain>
    </source>
</reference>